<dbReference type="AlphaFoldDB" id="A0A849BQF7"/>
<name>A0A849BQF7_9ACTN</name>
<accession>A0A849BQF7</accession>
<feature type="signal peptide" evidence="1">
    <location>
        <begin position="1"/>
        <end position="18"/>
    </location>
</feature>
<dbReference type="PANTHER" id="PTHR31891:SF1">
    <property type="entry name" value="FORMAMIDASE C869.04-RELATED"/>
    <property type="match status" value="1"/>
</dbReference>
<dbReference type="Pfam" id="PF03069">
    <property type="entry name" value="FmdA_AmdA"/>
    <property type="match status" value="2"/>
</dbReference>
<evidence type="ECO:0000313" key="3">
    <source>
        <dbReference type="Proteomes" id="UP000555552"/>
    </source>
</evidence>
<gene>
    <name evidence="2" type="ORF">HLB09_11040</name>
</gene>
<dbReference type="EMBL" id="JABEMA010000169">
    <property type="protein sequence ID" value="NNH23613.1"/>
    <property type="molecule type" value="Genomic_DNA"/>
</dbReference>
<dbReference type="InterPro" id="IPR004304">
    <property type="entry name" value="FmdA_AmdA"/>
</dbReference>
<proteinExistence type="predicted"/>
<dbReference type="SUPFAM" id="SSF141130">
    <property type="entry name" value="Acetamidase/Formamidase-like"/>
    <property type="match status" value="1"/>
</dbReference>
<dbReference type="Gene3D" id="3.10.28.20">
    <property type="entry name" value="Acetamidase/Formamidase-like domains"/>
    <property type="match status" value="1"/>
</dbReference>
<organism evidence="2 3">
    <name type="scientific">Pseudokineococcus marinus</name>
    <dbReference type="NCBI Taxonomy" id="351215"/>
    <lineage>
        <taxon>Bacteria</taxon>
        <taxon>Bacillati</taxon>
        <taxon>Actinomycetota</taxon>
        <taxon>Actinomycetes</taxon>
        <taxon>Kineosporiales</taxon>
        <taxon>Kineosporiaceae</taxon>
        <taxon>Pseudokineococcus</taxon>
    </lineage>
</organism>
<evidence type="ECO:0000313" key="2">
    <source>
        <dbReference type="EMBL" id="NNH23613.1"/>
    </source>
</evidence>
<dbReference type="GO" id="GO:0016811">
    <property type="term" value="F:hydrolase activity, acting on carbon-nitrogen (but not peptide) bonds, in linear amides"/>
    <property type="evidence" value="ECO:0007669"/>
    <property type="project" value="InterPro"/>
</dbReference>
<sequence>MGAAAAAVVGGSAAPALAAPGGAAGGPVQVLQPLRRPPARETYVPCDPATALWGRLPTRSTDPVARVTSGTVLTMDTVSHEGVLEDQGKDPLGYFTSFGVSPDAVLQDAIGVAARTPHDGPGPHVVTGPVHVRGARPGDVLKVDVLELTPRVPYGVISNRHGKGALPGEYPEAWRGDPSLAEWFNQGGNVSVFTEVQSRQGRLVGAMPGPVPARFPLRPFLGMMGVARDTTALVDSVPPTDAGGNIDVADVGVGATLYLPVRVPGALFFVGDPHMAQGDGEVALTAMEGSLRARLRLSVVRPGDGAPRITAEQPFAETPEHWIPIGLSDQDGPEGGGNGTDLDVAVRQAVRHALAFLTEELGMPGPVAYTYLSAATDFAVSQVVDRTTGVHALIRKADFGR</sequence>
<comment type="caution">
    <text evidence="2">The sequence shown here is derived from an EMBL/GenBank/DDBJ whole genome shotgun (WGS) entry which is preliminary data.</text>
</comment>
<reference evidence="2 3" key="1">
    <citation type="submission" date="2020-05" db="EMBL/GenBank/DDBJ databases">
        <title>MicrobeNet Type strains.</title>
        <authorList>
            <person name="Nicholson A.C."/>
        </authorList>
    </citation>
    <scope>NUCLEOTIDE SEQUENCE [LARGE SCALE GENOMIC DNA]</scope>
    <source>
        <strain evidence="2 3">JCM 14547</strain>
    </source>
</reference>
<dbReference type="Proteomes" id="UP000555552">
    <property type="component" value="Unassembled WGS sequence"/>
</dbReference>
<keyword evidence="1" id="KW-0732">Signal</keyword>
<keyword evidence="3" id="KW-1185">Reference proteome</keyword>
<dbReference type="Gene3D" id="2.60.120.580">
    <property type="entry name" value="Acetamidase/Formamidase-like domains"/>
    <property type="match status" value="2"/>
</dbReference>
<protein>
    <submittedName>
        <fullName evidence="2">Acetamidase</fullName>
    </submittedName>
</protein>
<feature type="chain" id="PRO_5039498825" evidence="1">
    <location>
        <begin position="19"/>
        <end position="401"/>
    </location>
</feature>
<evidence type="ECO:0000256" key="1">
    <source>
        <dbReference type="SAM" id="SignalP"/>
    </source>
</evidence>
<dbReference type="PANTHER" id="PTHR31891">
    <property type="entry name" value="FORMAMIDASE C869.04-RELATED"/>
    <property type="match status" value="1"/>
</dbReference>